<proteinExistence type="predicted"/>
<keyword evidence="1" id="KW-1133">Transmembrane helix</keyword>
<evidence type="ECO:0000313" key="3">
    <source>
        <dbReference type="Proteomes" id="UP001049176"/>
    </source>
</evidence>
<feature type="transmembrane region" description="Helical" evidence="1">
    <location>
        <begin position="227"/>
        <end position="254"/>
    </location>
</feature>
<evidence type="ECO:0000313" key="2">
    <source>
        <dbReference type="EMBL" id="KAG7093243.1"/>
    </source>
</evidence>
<protein>
    <submittedName>
        <fullName evidence="2">Uncharacterized protein</fullName>
    </submittedName>
</protein>
<dbReference type="RefSeq" id="XP_043009713.1">
    <property type="nucleotide sequence ID" value="XM_043151633.1"/>
</dbReference>
<dbReference type="OrthoDB" id="3354175at2759"/>
<reference evidence="2" key="1">
    <citation type="journal article" date="2021" name="Genome Biol. Evol.">
        <title>The assembled and annotated genome of the fairy-ring fungus Marasmius oreades.</title>
        <authorList>
            <person name="Hiltunen M."/>
            <person name="Ament-Velasquez S.L."/>
            <person name="Johannesson H."/>
        </authorList>
    </citation>
    <scope>NUCLEOTIDE SEQUENCE</scope>
    <source>
        <strain evidence="2">03SP1</strain>
    </source>
</reference>
<dbReference type="KEGG" id="more:E1B28_006929"/>
<feature type="transmembrane region" description="Helical" evidence="1">
    <location>
        <begin position="116"/>
        <end position="134"/>
    </location>
</feature>
<dbReference type="GeneID" id="66076005"/>
<sequence length="310" mass="34152">MRPCHHGPLSLSSTVTAMGPRHMPIEEGQFISLWMESLLFGINTILFIICLHILLVSPERSRRKVILATATAMYTLCAAHVVVSFIRGITAFFGSKQGALAYYGQAWVWSNVTKQALHTTNIIIADSLLIYRLYIIWERAYWIVVLPILLLIGSSASSYTATYILACMPPGQSAFDTSVPDFCMMGYAFSFATNIIVTSLIAGRIWWNARQVSNLLGISHGPLRFYIRAITLIVESGAIFSASVLILVVCYSLNLDAQTVFISDSIAQITGIAPTLIIVRAGMGYSVNSDQTNECFTSIRFVRNGTTDTL</sequence>
<name>A0A9P7UT90_9AGAR</name>
<dbReference type="EMBL" id="CM032184">
    <property type="protein sequence ID" value="KAG7093243.1"/>
    <property type="molecule type" value="Genomic_DNA"/>
</dbReference>
<keyword evidence="3" id="KW-1185">Reference proteome</keyword>
<dbReference type="Proteomes" id="UP001049176">
    <property type="component" value="Chromosome 4"/>
</dbReference>
<feature type="transmembrane region" description="Helical" evidence="1">
    <location>
        <begin position="141"/>
        <end position="166"/>
    </location>
</feature>
<feature type="transmembrane region" description="Helical" evidence="1">
    <location>
        <begin position="38"/>
        <end position="56"/>
    </location>
</feature>
<gene>
    <name evidence="2" type="ORF">E1B28_006929</name>
</gene>
<accession>A0A9P7UT90</accession>
<comment type="caution">
    <text evidence="2">The sequence shown here is derived from an EMBL/GenBank/DDBJ whole genome shotgun (WGS) entry which is preliminary data.</text>
</comment>
<evidence type="ECO:0000256" key="1">
    <source>
        <dbReference type="SAM" id="Phobius"/>
    </source>
</evidence>
<dbReference type="AlphaFoldDB" id="A0A9P7UT90"/>
<organism evidence="2 3">
    <name type="scientific">Marasmius oreades</name>
    <name type="common">fairy-ring Marasmius</name>
    <dbReference type="NCBI Taxonomy" id="181124"/>
    <lineage>
        <taxon>Eukaryota</taxon>
        <taxon>Fungi</taxon>
        <taxon>Dikarya</taxon>
        <taxon>Basidiomycota</taxon>
        <taxon>Agaricomycotina</taxon>
        <taxon>Agaricomycetes</taxon>
        <taxon>Agaricomycetidae</taxon>
        <taxon>Agaricales</taxon>
        <taxon>Marasmiineae</taxon>
        <taxon>Marasmiaceae</taxon>
        <taxon>Marasmius</taxon>
    </lineage>
</organism>
<feature type="transmembrane region" description="Helical" evidence="1">
    <location>
        <begin position="186"/>
        <end position="207"/>
    </location>
</feature>
<keyword evidence="1" id="KW-0472">Membrane</keyword>
<feature type="transmembrane region" description="Helical" evidence="1">
    <location>
        <begin position="260"/>
        <end position="279"/>
    </location>
</feature>
<keyword evidence="1" id="KW-0812">Transmembrane</keyword>